<evidence type="ECO:0000313" key="2">
    <source>
        <dbReference type="EnsemblPlants" id="KQJ89418"/>
    </source>
</evidence>
<organism evidence="1">
    <name type="scientific">Brachypodium distachyon</name>
    <name type="common">Purple false brome</name>
    <name type="synonym">Trachynia distachya</name>
    <dbReference type="NCBI Taxonomy" id="15368"/>
    <lineage>
        <taxon>Eukaryota</taxon>
        <taxon>Viridiplantae</taxon>
        <taxon>Streptophyta</taxon>
        <taxon>Embryophyta</taxon>
        <taxon>Tracheophyta</taxon>
        <taxon>Spermatophyta</taxon>
        <taxon>Magnoliopsida</taxon>
        <taxon>Liliopsida</taxon>
        <taxon>Poales</taxon>
        <taxon>Poaceae</taxon>
        <taxon>BOP clade</taxon>
        <taxon>Pooideae</taxon>
        <taxon>Stipodae</taxon>
        <taxon>Brachypodieae</taxon>
        <taxon>Brachypodium</taxon>
    </lineage>
</organism>
<dbReference type="Proteomes" id="UP000008810">
    <property type="component" value="Chromosome 4"/>
</dbReference>
<dbReference type="InParanoid" id="A0A0Q3H7R6"/>
<reference evidence="1" key="2">
    <citation type="submission" date="2017-06" db="EMBL/GenBank/DDBJ databases">
        <title>WGS assembly of Brachypodium distachyon.</title>
        <authorList>
            <consortium name="The International Brachypodium Initiative"/>
            <person name="Lucas S."/>
            <person name="Harmon-Smith M."/>
            <person name="Lail K."/>
            <person name="Tice H."/>
            <person name="Grimwood J."/>
            <person name="Bruce D."/>
            <person name="Barry K."/>
            <person name="Shu S."/>
            <person name="Lindquist E."/>
            <person name="Wang M."/>
            <person name="Pitluck S."/>
            <person name="Vogel J.P."/>
            <person name="Garvin D.F."/>
            <person name="Mockler T.C."/>
            <person name="Schmutz J."/>
            <person name="Rokhsar D."/>
            <person name="Bevan M.W."/>
        </authorList>
    </citation>
    <scope>NUCLEOTIDE SEQUENCE</scope>
    <source>
        <strain evidence="1">Bd21</strain>
    </source>
</reference>
<dbReference type="EnsemblPlants" id="KQJ89418">
    <property type="protein sequence ID" value="KQJ89418"/>
    <property type="gene ID" value="BRADI_4g25535v3"/>
</dbReference>
<evidence type="ECO:0000313" key="3">
    <source>
        <dbReference type="Proteomes" id="UP000008810"/>
    </source>
</evidence>
<evidence type="ECO:0000313" key="1">
    <source>
        <dbReference type="EMBL" id="KQJ89418.1"/>
    </source>
</evidence>
<dbReference type="EMBL" id="CM000883">
    <property type="protein sequence ID" value="KQJ89418.1"/>
    <property type="molecule type" value="Genomic_DNA"/>
</dbReference>
<reference evidence="2" key="3">
    <citation type="submission" date="2018-08" db="UniProtKB">
        <authorList>
            <consortium name="EnsemblPlants"/>
        </authorList>
    </citation>
    <scope>IDENTIFICATION</scope>
    <source>
        <strain evidence="2">cv. Bd21</strain>
    </source>
</reference>
<accession>A0A0Q3H7R6</accession>
<keyword evidence="3" id="KW-1185">Reference proteome</keyword>
<dbReference type="AlphaFoldDB" id="A0A0Q3H7R6"/>
<sequence>MLFPTQRRHHGWTTIAIYKFVRSTALPGAVLSSRTVKKRKKEILWHPWLYPAPCHRHGWTTSLSYVSTVFVMSAAPHASCGRSLFICEEEATTARHLVSSHGDLRPKVTSAL</sequence>
<protein>
    <submittedName>
        <fullName evidence="1 2">Uncharacterized protein</fullName>
    </submittedName>
</protein>
<dbReference type="Gramene" id="KQJ89418">
    <property type="protein sequence ID" value="KQJ89418"/>
    <property type="gene ID" value="BRADI_4g25535v3"/>
</dbReference>
<reference evidence="1 2" key="1">
    <citation type="journal article" date="2010" name="Nature">
        <title>Genome sequencing and analysis of the model grass Brachypodium distachyon.</title>
        <authorList>
            <consortium name="International Brachypodium Initiative"/>
        </authorList>
    </citation>
    <scope>NUCLEOTIDE SEQUENCE [LARGE SCALE GENOMIC DNA]</scope>
    <source>
        <strain evidence="1 2">Bd21</strain>
    </source>
</reference>
<proteinExistence type="predicted"/>
<name>A0A0Q3H7R6_BRADI</name>
<gene>
    <name evidence="1" type="ORF">BRADI_4g25535v3</name>
</gene>